<dbReference type="InterPro" id="IPR020904">
    <property type="entry name" value="Sc_DH/Rdtase_CS"/>
</dbReference>
<dbReference type="InterPro" id="IPR036291">
    <property type="entry name" value="NAD(P)-bd_dom_sf"/>
</dbReference>
<evidence type="ECO:0000313" key="3">
    <source>
        <dbReference type="Proteomes" id="UP000683291"/>
    </source>
</evidence>
<dbReference type="GO" id="GO:0030497">
    <property type="term" value="P:fatty acid elongation"/>
    <property type="evidence" value="ECO:0007669"/>
    <property type="project" value="TreeGrafter"/>
</dbReference>
<gene>
    <name evidence="2" type="ORF">KDD17_18460</name>
</gene>
<dbReference type="Pfam" id="PF13561">
    <property type="entry name" value="adh_short_C2"/>
    <property type="match status" value="1"/>
</dbReference>
<comment type="similarity">
    <text evidence="1">Belongs to the short-chain dehydrogenases/reductases (SDR) family.</text>
</comment>
<dbReference type="SUPFAM" id="SSF51735">
    <property type="entry name" value="NAD(P)-binding Rossmann-fold domains"/>
    <property type="match status" value="1"/>
</dbReference>
<dbReference type="PANTHER" id="PTHR42760">
    <property type="entry name" value="SHORT-CHAIN DEHYDROGENASES/REDUCTASES FAMILY MEMBER"/>
    <property type="match status" value="1"/>
</dbReference>
<dbReference type="Proteomes" id="UP000683291">
    <property type="component" value="Chromosome pJK7-1-4"/>
</dbReference>
<evidence type="ECO:0000256" key="1">
    <source>
        <dbReference type="ARBA" id="ARBA00006484"/>
    </source>
</evidence>
<name>A0A975JH38_9RHOB</name>
<dbReference type="PRINTS" id="PR00081">
    <property type="entry name" value="GDHRDH"/>
</dbReference>
<protein>
    <submittedName>
        <fullName evidence="2">SDR family oxidoreductase</fullName>
    </submittedName>
</protein>
<organism evidence="2 3">
    <name type="scientific">Sulfitobacter albidus</name>
    <dbReference type="NCBI Taxonomy" id="2829501"/>
    <lineage>
        <taxon>Bacteria</taxon>
        <taxon>Pseudomonadati</taxon>
        <taxon>Pseudomonadota</taxon>
        <taxon>Alphaproteobacteria</taxon>
        <taxon>Rhodobacterales</taxon>
        <taxon>Roseobacteraceae</taxon>
        <taxon>Sulfitobacter</taxon>
    </lineage>
</organism>
<dbReference type="CDD" id="cd05233">
    <property type="entry name" value="SDR_c"/>
    <property type="match status" value="1"/>
</dbReference>
<sequence length="265" mass="28217">MSHTALITGGNQGCGADLARALLAREYTVISMARRAPDWSHPRLHSVEADLLDADAVTQAAAEVAGAHEVTHLVHNAGLIWPNLVEDAQPSDITGLAQLHLGAALTLVQACLPAMKARGFGRVLFNASRAALGAPTRTAYGATKAGMIGMARTWALELAPHGITVNVVAPGPILTDNFWGIVEKDSPRQEALAKSLPVGRLGTVEDVTNAFLFFCDPASGFVTGQTLYVCGGRAWARFRSELDSHIELTQSKCYKNIRNQPKGET</sequence>
<reference evidence="2" key="1">
    <citation type="submission" date="2021-04" db="EMBL/GenBank/DDBJ databases">
        <title>Complete genome sequence for Sulfitobacter sp. strain JK7-1.</title>
        <authorList>
            <person name="Park S.-J."/>
        </authorList>
    </citation>
    <scope>NUCLEOTIDE SEQUENCE</scope>
    <source>
        <strain evidence="2">JK7-1</strain>
    </source>
</reference>
<evidence type="ECO:0000313" key="2">
    <source>
        <dbReference type="EMBL" id="QUJ78421.1"/>
    </source>
</evidence>
<dbReference type="KEGG" id="sual:KDD17_18460"/>
<dbReference type="AlphaFoldDB" id="A0A975JH38"/>
<dbReference type="InterPro" id="IPR002347">
    <property type="entry name" value="SDR_fam"/>
</dbReference>
<keyword evidence="3" id="KW-1185">Reference proteome</keyword>
<dbReference type="EMBL" id="CP073585">
    <property type="protein sequence ID" value="QUJ78421.1"/>
    <property type="molecule type" value="Genomic_DNA"/>
</dbReference>
<proteinExistence type="inferred from homology"/>
<dbReference type="PANTHER" id="PTHR42760:SF129">
    <property type="entry name" value="OXIDOREDUCTASE"/>
    <property type="match status" value="1"/>
</dbReference>
<accession>A0A975JH38</accession>
<dbReference type="GO" id="GO:0016616">
    <property type="term" value="F:oxidoreductase activity, acting on the CH-OH group of donors, NAD or NADP as acceptor"/>
    <property type="evidence" value="ECO:0007669"/>
    <property type="project" value="TreeGrafter"/>
</dbReference>
<dbReference type="RefSeq" id="WP_212706613.1">
    <property type="nucleotide sequence ID" value="NZ_CP073585.1"/>
</dbReference>
<dbReference type="PROSITE" id="PS00061">
    <property type="entry name" value="ADH_SHORT"/>
    <property type="match status" value="1"/>
</dbReference>
<dbReference type="Gene3D" id="3.40.50.720">
    <property type="entry name" value="NAD(P)-binding Rossmann-like Domain"/>
    <property type="match status" value="1"/>
</dbReference>